<dbReference type="EMBL" id="MU273490">
    <property type="protein sequence ID" value="KAI0035092.1"/>
    <property type="molecule type" value="Genomic_DNA"/>
</dbReference>
<comment type="caution">
    <text evidence="1">The sequence shown here is derived from an EMBL/GenBank/DDBJ whole genome shotgun (WGS) entry which is preliminary data.</text>
</comment>
<proteinExistence type="predicted"/>
<reference evidence="1" key="1">
    <citation type="submission" date="2021-02" db="EMBL/GenBank/DDBJ databases">
        <authorList>
            <consortium name="DOE Joint Genome Institute"/>
            <person name="Ahrendt S."/>
            <person name="Looney B.P."/>
            <person name="Miyauchi S."/>
            <person name="Morin E."/>
            <person name="Drula E."/>
            <person name="Courty P.E."/>
            <person name="Chicoki N."/>
            <person name="Fauchery L."/>
            <person name="Kohler A."/>
            <person name="Kuo A."/>
            <person name="Labutti K."/>
            <person name="Pangilinan J."/>
            <person name="Lipzen A."/>
            <person name="Riley R."/>
            <person name="Andreopoulos W."/>
            <person name="He G."/>
            <person name="Johnson J."/>
            <person name="Barry K.W."/>
            <person name="Grigoriev I.V."/>
            <person name="Nagy L."/>
            <person name="Hibbett D."/>
            <person name="Henrissat B."/>
            <person name="Matheny P.B."/>
            <person name="Labbe J."/>
            <person name="Martin F."/>
        </authorList>
    </citation>
    <scope>NUCLEOTIDE SEQUENCE</scope>
    <source>
        <strain evidence="1">EC-137</strain>
    </source>
</reference>
<keyword evidence="1" id="KW-0808">Transferase</keyword>
<protein>
    <submittedName>
        <fullName evidence="1">S-adenosyl-L-methionine-dependent methyltransferase</fullName>
    </submittedName>
</protein>
<gene>
    <name evidence="1" type="ORF">K488DRAFT_76866</name>
</gene>
<evidence type="ECO:0000313" key="2">
    <source>
        <dbReference type="Proteomes" id="UP000814128"/>
    </source>
</evidence>
<reference evidence="1" key="2">
    <citation type="journal article" date="2022" name="New Phytol.">
        <title>Evolutionary transition to the ectomycorrhizal habit in the genomes of a hyperdiverse lineage of mushroom-forming fungi.</title>
        <authorList>
            <person name="Looney B."/>
            <person name="Miyauchi S."/>
            <person name="Morin E."/>
            <person name="Drula E."/>
            <person name="Courty P.E."/>
            <person name="Kohler A."/>
            <person name="Kuo A."/>
            <person name="LaButti K."/>
            <person name="Pangilinan J."/>
            <person name="Lipzen A."/>
            <person name="Riley R."/>
            <person name="Andreopoulos W."/>
            <person name="He G."/>
            <person name="Johnson J."/>
            <person name="Nolan M."/>
            <person name="Tritt A."/>
            <person name="Barry K.W."/>
            <person name="Grigoriev I.V."/>
            <person name="Nagy L.G."/>
            <person name="Hibbett D."/>
            <person name="Henrissat B."/>
            <person name="Matheny P.B."/>
            <person name="Labbe J."/>
            <person name="Martin F.M."/>
        </authorList>
    </citation>
    <scope>NUCLEOTIDE SEQUENCE</scope>
    <source>
        <strain evidence="1">EC-137</strain>
    </source>
</reference>
<keyword evidence="2" id="KW-1185">Reference proteome</keyword>
<evidence type="ECO:0000313" key="1">
    <source>
        <dbReference type="EMBL" id="KAI0035092.1"/>
    </source>
</evidence>
<organism evidence="1 2">
    <name type="scientific">Vararia minispora EC-137</name>
    <dbReference type="NCBI Taxonomy" id="1314806"/>
    <lineage>
        <taxon>Eukaryota</taxon>
        <taxon>Fungi</taxon>
        <taxon>Dikarya</taxon>
        <taxon>Basidiomycota</taxon>
        <taxon>Agaricomycotina</taxon>
        <taxon>Agaricomycetes</taxon>
        <taxon>Russulales</taxon>
        <taxon>Lachnocladiaceae</taxon>
        <taxon>Vararia</taxon>
    </lineage>
</organism>
<name>A0ACB8QU32_9AGAM</name>
<keyword evidence="1" id="KW-0489">Methyltransferase</keyword>
<dbReference type="Proteomes" id="UP000814128">
    <property type="component" value="Unassembled WGS sequence"/>
</dbReference>
<accession>A0ACB8QU32</accession>
<sequence>MSRIVHQVAQAGFGTGTNELYDRARPSYRPEALEHIRKAASKQDPVDIVEIGAGTGIFTRALLAHPAWATSIASLTAIEPSEGMRAQFARTVTDSRVTVREGTFDSTGAPDASADIVVIAQAFHWCPDYNAAAEEFARVLRPRGILVLIWNLEDREGAAWVAQLREIYEARENGTPQFRLGLWRAVFDTPNYKSSFVDTQEEIFAYTLEGSLEIVTDRVQSKSYITMLEQNEKAKVIEQIREIIERGDGKKWIDEGKGIFEYPYKTLVVIAKRT</sequence>